<reference evidence="1 2" key="1">
    <citation type="submission" date="2021-06" db="EMBL/GenBank/DDBJ databases">
        <title>Caerostris extrusa draft genome.</title>
        <authorList>
            <person name="Kono N."/>
            <person name="Arakawa K."/>
        </authorList>
    </citation>
    <scope>NUCLEOTIDE SEQUENCE [LARGE SCALE GENOMIC DNA]</scope>
</reference>
<gene>
    <name evidence="1" type="ORF">CEXT_11591</name>
</gene>
<evidence type="ECO:0000313" key="1">
    <source>
        <dbReference type="EMBL" id="GIY92217.1"/>
    </source>
</evidence>
<comment type="caution">
    <text evidence="1">The sequence shown here is derived from an EMBL/GenBank/DDBJ whole genome shotgun (WGS) entry which is preliminary data.</text>
</comment>
<dbReference type="EMBL" id="BPLR01017512">
    <property type="protein sequence ID" value="GIY92217.1"/>
    <property type="molecule type" value="Genomic_DNA"/>
</dbReference>
<evidence type="ECO:0000313" key="2">
    <source>
        <dbReference type="Proteomes" id="UP001054945"/>
    </source>
</evidence>
<accession>A0AAV4XAM5</accession>
<keyword evidence="2" id="KW-1185">Reference proteome</keyword>
<name>A0AAV4XAM5_CAEEX</name>
<proteinExistence type="predicted"/>
<protein>
    <submittedName>
        <fullName evidence="1">Uncharacterized protein</fullName>
    </submittedName>
</protein>
<organism evidence="1 2">
    <name type="scientific">Caerostris extrusa</name>
    <name type="common">Bark spider</name>
    <name type="synonym">Caerostris bankana</name>
    <dbReference type="NCBI Taxonomy" id="172846"/>
    <lineage>
        <taxon>Eukaryota</taxon>
        <taxon>Metazoa</taxon>
        <taxon>Ecdysozoa</taxon>
        <taxon>Arthropoda</taxon>
        <taxon>Chelicerata</taxon>
        <taxon>Arachnida</taxon>
        <taxon>Araneae</taxon>
        <taxon>Araneomorphae</taxon>
        <taxon>Entelegynae</taxon>
        <taxon>Araneoidea</taxon>
        <taxon>Araneidae</taxon>
        <taxon>Caerostris</taxon>
    </lineage>
</organism>
<sequence length="95" mass="10845">MNIQYLILDLNPGWPIKFPVASDSRRDYGGTSDIPGPGLGYLKRDIPLGRWRHKPSWQAARDYQVVSGRKGIIEAEKFLGVFWKSYPDKINHTST</sequence>
<dbReference type="AlphaFoldDB" id="A0AAV4XAM5"/>
<dbReference type="Proteomes" id="UP001054945">
    <property type="component" value="Unassembled WGS sequence"/>
</dbReference>